<dbReference type="InterPro" id="IPR036271">
    <property type="entry name" value="Tet_transcr_reg_TetR-rel_C_sf"/>
</dbReference>
<dbReference type="PROSITE" id="PS50977">
    <property type="entry name" value="HTH_TETR_2"/>
    <property type="match status" value="1"/>
</dbReference>
<dbReference type="PANTHER" id="PTHR30055">
    <property type="entry name" value="HTH-TYPE TRANSCRIPTIONAL REGULATOR RUTR"/>
    <property type="match status" value="1"/>
</dbReference>
<dbReference type="GO" id="GO:0000976">
    <property type="term" value="F:transcription cis-regulatory region binding"/>
    <property type="evidence" value="ECO:0007669"/>
    <property type="project" value="TreeGrafter"/>
</dbReference>
<proteinExistence type="predicted"/>
<keyword evidence="1" id="KW-0805">Transcription regulation</keyword>
<dbReference type="SUPFAM" id="SSF48498">
    <property type="entry name" value="Tetracyclin repressor-like, C-terminal domain"/>
    <property type="match status" value="1"/>
</dbReference>
<dbReference type="Pfam" id="PF21597">
    <property type="entry name" value="TetR_C_43"/>
    <property type="match status" value="1"/>
</dbReference>
<keyword evidence="3" id="KW-0804">Transcription</keyword>
<dbReference type="GO" id="GO:0003700">
    <property type="term" value="F:DNA-binding transcription factor activity"/>
    <property type="evidence" value="ECO:0007669"/>
    <property type="project" value="TreeGrafter"/>
</dbReference>
<dbReference type="InterPro" id="IPR049445">
    <property type="entry name" value="TetR_SbtR-like_C"/>
</dbReference>
<evidence type="ECO:0000256" key="1">
    <source>
        <dbReference type="ARBA" id="ARBA00023015"/>
    </source>
</evidence>
<evidence type="ECO:0000256" key="5">
    <source>
        <dbReference type="SAM" id="MobiDB-lite"/>
    </source>
</evidence>
<feature type="region of interest" description="Disordered" evidence="5">
    <location>
        <begin position="1"/>
        <end position="20"/>
    </location>
</feature>
<evidence type="ECO:0000256" key="2">
    <source>
        <dbReference type="ARBA" id="ARBA00023125"/>
    </source>
</evidence>
<keyword evidence="2 4" id="KW-0238">DNA-binding</keyword>
<dbReference type="RefSeq" id="WP_132926847.1">
    <property type="nucleotide sequence ID" value="NZ_SJOI01000001.1"/>
</dbReference>
<dbReference type="Pfam" id="PF00440">
    <property type="entry name" value="TetR_N"/>
    <property type="match status" value="1"/>
</dbReference>
<protein>
    <submittedName>
        <fullName evidence="7">TetR family transcriptional regulator</fullName>
    </submittedName>
</protein>
<comment type="caution">
    <text evidence="7">The sequence shown here is derived from an EMBL/GenBank/DDBJ whole genome shotgun (WGS) entry which is preliminary data.</text>
</comment>
<reference evidence="7 8" key="1">
    <citation type="submission" date="2019-02" db="EMBL/GenBank/DDBJ databases">
        <title>Investigation of anaerobic lignin degradation for improved lignocellulosic biofuels.</title>
        <authorList>
            <person name="Deangelis K."/>
        </authorList>
    </citation>
    <scope>NUCLEOTIDE SEQUENCE [LARGE SCALE GENOMIC DNA]</scope>
    <source>
        <strain evidence="7 8">159R</strain>
    </source>
</reference>
<evidence type="ECO:0000313" key="8">
    <source>
        <dbReference type="Proteomes" id="UP000294555"/>
    </source>
</evidence>
<organism evidence="7 8">
    <name type="scientific">Sodalis ligni</name>
    <dbReference type="NCBI Taxonomy" id="2697027"/>
    <lineage>
        <taxon>Bacteria</taxon>
        <taxon>Pseudomonadati</taxon>
        <taxon>Pseudomonadota</taxon>
        <taxon>Gammaproteobacteria</taxon>
        <taxon>Enterobacterales</taxon>
        <taxon>Bruguierivoracaceae</taxon>
        <taxon>Sodalis</taxon>
    </lineage>
</organism>
<evidence type="ECO:0000256" key="3">
    <source>
        <dbReference type="ARBA" id="ARBA00023163"/>
    </source>
</evidence>
<evidence type="ECO:0000313" key="7">
    <source>
        <dbReference type="EMBL" id="TCL06997.1"/>
    </source>
</evidence>
<sequence>MQSDNSSKPSRRPRSDGERNRLRLIEAAKQVFAERGSAASLEQVAREAGVSIASLYRHFPTRDAVISAVYRQEVDALIDAADRLITEREPAAGLREWLMLFIEFLDAKHGMAEAMDTLMGGPEDLYSKTPDRLASPITALVAHAVETGAFHSDVEPLDLLRALSGVATIRVSENWKRSAVRMVDLLLAGMSATAPGPGDSANASGEPTRSS</sequence>
<dbReference type="InterPro" id="IPR009057">
    <property type="entry name" value="Homeodomain-like_sf"/>
</dbReference>
<feature type="domain" description="HTH tetR-type" evidence="6">
    <location>
        <begin position="18"/>
        <end position="77"/>
    </location>
</feature>
<gene>
    <name evidence="7" type="ORF">EZJ58_5298</name>
</gene>
<dbReference type="EMBL" id="SJOI01000001">
    <property type="protein sequence ID" value="TCL06997.1"/>
    <property type="molecule type" value="Genomic_DNA"/>
</dbReference>
<dbReference type="Gene3D" id="1.10.357.10">
    <property type="entry name" value="Tetracycline Repressor, domain 2"/>
    <property type="match status" value="1"/>
</dbReference>
<name>A0A4R1NIR2_9GAMM</name>
<dbReference type="PANTHER" id="PTHR30055:SF234">
    <property type="entry name" value="HTH-TYPE TRANSCRIPTIONAL REGULATOR BETI"/>
    <property type="match status" value="1"/>
</dbReference>
<dbReference type="AlphaFoldDB" id="A0A4R1NIR2"/>
<evidence type="ECO:0000256" key="4">
    <source>
        <dbReference type="PROSITE-ProRule" id="PRU00335"/>
    </source>
</evidence>
<dbReference type="InterPro" id="IPR050109">
    <property type="entry name" value="HTH-type_TetR-like_transc_reg"/>
</dbReference>
<dbReference type="PRINTS" id="PR00455">
    <property type="entry name" value="HTHTETR"/>
</dbReference>
<dbReference type="OrthoDB" id="9089941at2"/>
<dbReference type="Proteomes" id="UP000294555">
    <property type="component" value="Unassembled WGS sequence"/>
</dbReference>
<dbReference type="InterPro" id="IPR001647">
    <property type="entry name" value="HTH_TetR"/>
</dbReference>
<accession>A0A4R1NIR2</accession>
<dbReference type="SUPFAM" id="SSF46689">
    <property type="entry name" value="Homeodomain-like"/>
    <property type="match status" value="1"/>
</dbReference>
<evidence type="ECO:0000259" key="6">
    <source>
        <dbReference type="PROSITE" id="PS50977"/>
    </source>
</evidence>
<feature type="DNA-binding region" description="H-T-H motif" evidence="4">
    <location>
        <begin position="40"/>
        <end position="59"/>
    </location>
</feature>
<keyword evidence="8" id="KW-1185">Reference proteome</keyword>